<evidence type="ECO:0000313" key="2">
    <source>
        <dbReference type="EMBL" id="SDD08444.1"/>
    </source>
</evidence>
<dbReference type="AlphaFoldDB" id="A0A1G6RVL9"/>
<proteinExistence type="predicted"/>
<dbReference type="Proteomes" id="UP000199387">
    <property type="component" value="Unassembled WGS sequence"/>
</dbReference>
<reference evidence="2 3" key="1">
    <citation type="submission" date="2016-10" db="EMBL/GenBank/DDBJ databases">
        <authorList>
            <person name="de Groot N.N."/>
        </authorList>
    </citation>
    <scope>NUCLEOTIDE SEQUENCE [LARGE SCALE GENOMIC DNA]</scope>
    <source>
        <strain evidence="2 3">DSM 45514</strain>
    </source>
</reference>
<gene>
    <name evidence="2" type="ORF">SAMN04488112_1323</name>
</gene>
<organism evidence="2 3">
    <name type="scientific">Melghirimyces thermohalophilus</name>
    <dbReference type="NCBI Taxonomy" id="1236220"/>
    <lineage>
        <taxon>Bacteria</taxon>
        <taxon>Bacillati</taxon>
        <taxon>Bacillota</taxon>
        <taxon>Bacilli</taxon>
        <taxon>Bacillales</taxon>
        <taxon>Thermoactinomycetaceae</taxon>
        <taxon>Melghirimyces</taxon>
    </lineage>
</organism>
<evidence type="ECO:0000313" key="3">
    <source>
        <dbReference type="Proteomes" id="UP000199387"/>
    </source>
</evidence>
<feature type="transmembrane region" description="Helical" evidence="1">
    <location>
        <begin position="66"/>
        <end position="85"/>
    </location>
</feature>
<keyword evidence="1" id="KW-0472">Membrane</keyword>
<dbReference type="RefSeq" id="WP_091573140.1">
    <property type="nucleotide sequence ID" value="NZ_FMZA01000032.1"/>
</dbReference>
<sequence length="125" mass="14431">MSQQLVNTHHIYHGFWVFSIMGVFAALFPEPSAFWGWVLLGSLIVSGIWSGIGYYKRLDRRLKWRVIYGIVHFDLFSGYAAVIAWRGNGETFLGALLFFVPIILAGWIGHRYRQRILSEILEPRS</sequence>
<feature type="transmembrane region" description="Helical" evidence="1">
    <location>
        <begin position="12"/>
        <end position="28"/>
    </location>
</feature>
<dbReference type="EMBL" id="FMZA01000032">
    <property type="protein sequence ID" value="SDD08444.1"/>
    <property type="molecule type" value="Genomic_DNA"/>
</dbReference>
<accession>A0A1G6RVL9</accession>
<keyword evidence="1" id="KW-0812">Transmembrane</keyword>
<feature type="transmembrane region" description="Helical" evidence="1">
    <location>
        <begin position="34"/>
        <end position="54"/>
    </location>
</feature>
<dbReference type="OrthoDB" id="9893027at2"/>
<evidence type="ECO:0000256" key="1">
    <source>
        <dbReference type="SAM" id="Phobius"/>
    </source>
</evidence>
<keyword evidence="3" id="KW-1185">Reference proteome</keyword>
<feature type="transmembrane region" description="Helical" evidence="1">
    <location>
        <begin position="91"/>
        <end position="109"/>
    </location>
</feature>
<name>A0A1G6RVL9_9BACL</name>
<keyword evidence="1" id="KW-1133">Transmembrane helix</keyword>
<protein>
    <submittedName>
        <fullName evidence="2">Uncharacterized protein</fullName>
    </submittedName>
</protein>